<feature type="compositionally biased region" description="Low complexity" evidence="1">
    <location>
        <begin position="19"/>
        <end position="28"/>
    </location>
</feature>
<protein>
    <submittedName>
        <fullName evidence="2">Uncharacterized protein</fullName>
    </submittedName>
</protein>
<evidence type="ECO:0000313" key="2">
    <source>
        <dbReference type="EMBL" id="PWY92350.1"/>
    </source>
</evidence>
<evidence type="ECO:0000256" key="1">
    <source>
        <dbReference type="SAM" id="MobiDB-lite"/>
    </source>
</evidence>
<accession>A0A317X6Y4</accession>
<comment type="caution">
    <text evidence="2">The sequence shown here is derived from an EMBL/GenBank/DDBJ whole genome shotgun (WGS) entry which is preliminary data.</text>
</comment>
<organism evidence="2 3">
    <name type="scientific">Aspergillus heteromorphus CBS 117.55</name>
    <dbReference type="NCBI Taxonomy" id="1448321"/>
    <lineage>
        <taxon>Eukaryota</taxon>
        <taxon>Fungi</taxon>
        <taxon>Dikarya</taxon>
        <taxon>Ascomycota</taxon>
        <taxon>Pezizomycotina</taxon>
        <taxon>Eurotiomycetes</taxon>
        <taxon>Eurotiomycetidae</taxon>
        <taxon>Eurotiales</taxon>
        <taxon>Aspergillaceae</taxon>
        <taxon>Aspergillus</taxon>
        <taxon>Aspergillus subgen. Circumdati</taxon>
    </lineage>
</organism>
<dbReference type="AlphaFoldDB" id="A0A317X6Y4"/>
<dbReference type="Proteomes" id="UP000247233">
    <property type="component" value="Unassembled WGS sequence"/>
</dbReference>
<reference evidence="2 3" key="1">
    <citation type="submission" date="2016-12" db="EMBL/GenBank/DDBJ databases">
        <title>The genomes of Aspergillus section Nigri reveals drivers in fungal speciation.</title>
        <authorList>
            <consortium name="DOE Joint Genome Institute"/>
            <person name="Vesth T.C."/>
            <person name="Nybo J."/>
            <person name="Theobald S."/>
            <person name="Brandl J."/>
            <person name="Frisvad J.C."/>
            <person name="Nielsen K.F."/>
            <person name="Lyhne E.K."/>
            <person name="Kogle M.E."/>
            <person name="Kuo A."/>
            <person name="Riley R."/>
            <person name="Clum A."/>
            <person name="Nolan M."/>
            <person name="Lipzen A."/>
            <person name="Salamov A."/>
            <person name="Henrissat B."/>
            <person name="Wiebenga A."/>
            <person name="De Vries R.P."/>
            <person name="Grigoriev I.V."/>
            <person name="Mortensen U.H."/>
            <person name="Andersen M.R."/>
            <person name="Baker S.E."/>
        </authorList>
    </citation>
    <scope>NUCLEOTIDE SEQUENCE [LARGE SCALE GENOMIC DNA]</scope>
    <source>
        <strain evidence="2 3">CBS 117.55</strain>
    </source>
</reference>
<proteinExistence type="predicted"/>
<name>A0A317X6Y4_9EURO</name>
<keyword evidence="3" id="KW-1185">Reference proteome</keyword>
<sequence>MEDGDRQTDRRTDTPDGSRAAAGTARRPIGGRGGGADPGRLVVPESCWGSSGTRPARHRGIQASRHPGQQVSRCPGIQTSSQPAWKMRGRCSAVKMGHSLWFSGSLLVPPLPRL</sequence>
<feature type="compositionally biased region" description="Basic and acidic residues" evidence="1">
    <location>
        <begin position="1"/>
        <end position="16"/>
    </location>
</feature>
<gene>
    <name evidence="2" type="ORF">BO70DRAFT_7766</name>
</gene>
<dbReference type="GeneID" id="37070950"/>
<dbReference type="VEuPathDB" id="FungiDB:BO70DRAFT_7766"/>
<evidence type="ECO:0000313" key="3">
    <source>
        <dbReference type="Proteomes" id="UP000247233"/>
    </source>
</evidence>
<dbReference type="RefSeq" id="XP_025404089.1">
    <property type="nucleotide sequence ID" value="XM_025548713.1"/>
</dbReference>
<feature type="region of interest" description="Disordered" evidence="1">
    <location>
        <begin position="1"/>
        <end position="82"/>
    </location>
</feature>
<feature type="compositionally biased region" description="Polar residues" evidence="1">
    <location>
        <begin position="67"/>
        <end position="82"/>
    </location>
</feature>
<dbReference type="EMBL" id="MSFL01000001">
    <property type="protein sequence ID" value="PWY92350.1"/>
    <property type="molecule type" value="Genomic_DNA"/>
</dbReference>